<sequence length="79" mass="8226">MTRRGAHGGRAAGAPDLNLLDLAMAVLFVGPVGGNGEGAPSRGSATATMTMRRGEDFMEALTSTSSTSPRTPCSFVRWR</sequence>
<keyword evidence="3" id="KW-1185">Reference proteome</keyword>
<dbReference type="EMBL" id="SPHZ02000012">
    <property type="protein sequence ID" value="KAF0889524.1"/>
    <property type="molecule type" value="Genomic_DNA"/>
</dbReference>
<keyword evidence="1" id="KW-0732">Signal</keyword>
<feature type="signal peptide" evidence="1">
    <location>
        <begin position="1"/>
        <end position="34"/>
    </location>
</feature>
<name>A0A6G1BP25_9ORYZ</name>
<organism evidence="2 3">
    <name type="scientific">Oryza meyeriana var. granulata</name>
    <dbReference type="NCBI Taxonomy" id="110450"/>
    <lineage>
        <taxon>Eukaryota</taxon>
        <taxon>Viridiplantae</taxon>
        <taxon>Streptophyta</taxon>
        <taxon>Embryophyta</taxon>
        <taxon>Tracheophyta</taxon>
        <taxon>Spermatophyta</taxon>
        <taxon>Magnoliopsida</taxon>
        <taxon>Liliopsida</taxon>
        <taxon>Poales</taxon>
        <taxon>Poaceae</taxon>
        <taxon>BOP clade</taxon>
        <taxon>Oryzoideae</taxon>
        <taxon>Oryzeae</taxon>
        <taxon>Oryzinae</taxon>
        <taxon>Oryza</taxon>
        <taxon>Oryza meyeriana</taxon>
    </lineage>
</organism>
<comment type="caution">
    <text evidence="2">The sequence shown here is derived from an EMBL/GenBank/DDBJ whole genome shotgun (WGS) entry which is preliminary data.</text>
</comment>
<proteinExistence type="predicted"/>
<evidence type="ECO:0000313" key="2">
    <source>
        <dbReference type="EMBL" id="KAF0889524.1"/>
    </source>
</evidence>
<evidence type="ECO:0000256" key="1">
    <source>
        <dbReference type="SAM" id="SignalP"/>
    </source>
</evidence>
<accession>A0A6G1BP25</accession>
<dbReference type="AlphaFoldDB" id="A0A6G1BP25"/>
<protein>
    <recommendedName>
        <fullName evidence="4">DUF834 domain-containing protein</fullName>
    </recommendedName>
</protein>
<dbReference type="Proteomes" id="UP000479710">
    <property type="component" value="Unassembled WGS sequence"/>
</dbReference>
<evidence type="ECO:0008006" key="4">
    <source>
        <dbReference type="Google" id="ProtNLM"/>
    </source>
</evidence>
<feature type="chain" id="PRO_5026282141" description="DUF834 domain-containing protein" evidence="1">
    <location>
        <begin position="35"/>
        <end position="79"/>
    </location>
</feature>
<evidence type="ECO:0000313" key="3">
    <source>
        <dbReference type="Proteomes" id="UP000479710"/>
    </source>
</evidence>
<gene>
    <name evidence="2" type="ORF">E2562_026938</name>
</gene>
<reference evidence="2 3" key="1">
    <citation type="submission" date="2019-11" db="EMBL/GenBank/DDBJ databases">
        <title>Whole genome sequence of Oryza granulata.</title>
        <authorList>
            <person name="Li W."/>
        </authorList>
    </citation>
    <scope>NUCLEOTIDE SEQUENCE [LARGE SCALE GENOMIC DNA]</scope>
    <source>
        <strain evidence="3">cv. Menghai</strain>
        <tissue evidence="2">Leaf</tissue>
    </source>
</reference>